<keyword evidence="11 15" id="KW-0239">DNA-directed DNA polymerase</keyword>
<dbReference type="InterPro" id="IPR001126">
    <property type="entry name" value="UmuC"/>
</dbReference>
<comment type="subcellular location">
    <subcellularLocation>
        <location evidence="1 15">Cytoplasm</location>
    </subcellularLocation>
</comment>
<dbReference type="SUPFAM" id="SSF100879">
    <property type="entry name" value="Lesion bypass DNA polymerase (Y-family), little finger domain"/>
    <property type="match status" value="1"/>
</dbReference>
<dbReference type="Gene3D" id="3.30.1490.100">
    <property type="entry name" value="DNA polymerase, Y-family, little finger domain"/>
    <property type="match status" value="1"/>
</dbReference>
<dbReference type="Gene3D" id="1.10.150.20">
    <property type="entry name" value="5' to 3' exonuclease, C-terminal subdomain"/>
    <property type="match status" value="1"/>
</dbReference>
<evidence type="ECO:0000256" key="2">
    <source>
        <dbReference type="ARBA" id="ARBA00010945"/>
    </source>
</evidence>
<protein>
    <recommendedName>
        <fullName evidence="15">DNA polymerase IV</fullName>
        <shortName evidence="15">Pol IV</shortName>
        <ecNumber evidence="15">2.7.7.7</ecNumber>
    </recommendedName>
</protein>
<dbReference type="NCBIfam" id="NF002292">
    <property type="entry name" value="PRK01216.1"/>
    <property type="match status" value="1"/>
</dbReference>
<evidence type="ECO:0000259" key="16">
    <source>
        <dbReference type="PROSITE" id="PS50173"/>
    </source>
</evidence>
<feature type="binding site" evidence="15">
    <location>
        <position position="105"/>
    </location>
    <ligand>
        <name>Mg(2+)</name>
        <dbReference type="ChEBI" id="CHEBI:18420"/>
    </ligand>
</feature>
<evidence type="ECO:0000256" key="3">
    <source>
        <dbReference type="ARBA" id="ARBA00022457"/>
    </source>
</evidence>
<name>A0AAX4L520_9CREN</name>
<evidence type="ECO:0000256" key="13">
    <source>
        <dbReference type="ARBA" id="ARBA00023204"/>
    </source>
</evidence>
<dbReference type="PANTHER" id="PTHR11076:SF33">
    <property type="entry name" value="DNA POLYMERASE KAPPA"/>
    <property type="match status" value="1"/>
</dbReference>
<evidence type="ECO:0000256" key="4">
    <source>
        <dbReference type="ARBA" id="ARBA00022490"/>
    </source>
</evidence>
<dbReference type="InterPro" id="IPR050116">
    <property type="entry name" value="DNA_polymerase-Y"/>
</dbReference>
<dbReference type="Pfam" id="PF00817">
    <property type="entry name" value="IMS"/>
    <property type="match status" value="1"/>
</dbReference>
<keyword evidence="6 15" id="KW-0548">Nucleotidyltransferase</keyword>
<dbReference type="HAMAP" id="MF_01113">
    <property type="entry name" value="DNApol_IV"/>
    <property type="match status" value="1"/>
</dbReference>
<dbReference type="CDD" id="cd03586">
    <property type="entry name" value="PolY_Pol_IV_kappa"/>
    <property type="match status" value="1"/>
</dbReference>
<keyword evidence="8 15" id="KW-0479">Metal-binding</keyword>
<keyword evidence="9 15" id="KW-0227">DNA damage</keyword>
<evidence type="ECO:0000256" key="6">
    <source>
        <dbReference type="ARBA" id="ARBA00022695"/>
    </source>
</evidence>
<dbReference type="GO" id="GO:0042276">
    <property type="term" value="P:error-prone translesion synthesis"/>
    <property type="evidence" value="ECO:0007669"/>
    <property type="project" value="TreeGrafter"/>
</dbReference>
<evidence type="ECO:0000256" key="8">
    <source>
        <dbReference type="ARBA" id="ARBA00022723"/>
    </source>
</evidence>
<evidence type="ECO:0000256" key="15">
    <source>
        <dbReference type="HAMAP-Rule" id="MF_01113"/>
    </source>
</evidence>
<evidence type="ECO:0000256" key="5">
    <source>
        <dbReference type="ARBA" id="ARBA00022679"/>
    </source>
</evidence>
<comment type="catalytic activity">
    <reaction evidence="14 15">
        <text>DNA(n) + a 2'-deoxyribonucleoside 5'-triphosphate = DNA(n+1) + diphosphate</text>
        <dbReference type="Rhea" id="RHEA:22508"/>
        <dbReference type="Rhea" id="RHEA-COMP:17339"/>
        <dbReference type="Rhea" id="RHEA-COMP:17340"/>
        <dbReference type="ChEBI" id="CHEBI:33019"/>
        <dbReference type="ChEBI" id="CHEBI:61560"/>
        <dbReference type="ChEBI" id="CHEBI:173112"/>
        <dbReference type="EC" id="2.7.7.7"/>
    </reaction>
</comment>
<dbReference type="InterPro" id="IPR024728">
    <property type="entry name" value="PolY_HhH_motif"/>
</dbReference>
<keyword evidence="18" id="KW-1185">Reference proteome</keyword>
<dbReference type="InterPro" id="IPR036775">
    <property type="entry name" value="DNA_pol_Y-fam_lit_finger_sf"/>
</dbReference>
<comment type="function">
    <text evidence="15">Poorly processive, error-prone DNA polymerase involved in untargeted mutagenesis. Copies undamaged DNA at stalled replication forks, which arise in vivo from mismatched or misaligned primer ends. These misaligned primers can be extended by PolIV. Exhibits no 3'-5' exonuclease (proofreading) activity. May be involved in translesional synthesis.</text>
</comment>
<keyword evidence="10 15" id="KW-0460">Magnesium</keyword>
<keyword evidence="4 15" id="KW-0963">Cytoplasm</keyword>
<dbReference type="GeneID" id="89335965"/>
<comment type="cofactor">
    <cofactor evidence="15">
        <name>Mg(2+)</name>
        <dbReference type="ChEBI" id="CHEBI:18420"/>
    </cofactor>
    <text evidence="15">Binds 2 magnesium ions per subunit.</text>
</comment>
<dbReference type="FunFam" id="3.40.1170.60:FF:000009">
    <property type="entry name" value="DNA polymerase IV"/>
    <property type="match status" value="1"/>
</dbReference>
<dbReference type="GO" id="GO:0006281">
    <property type="term" value="P:DNA repair"/>
    <property type="evidence" value="ECO:0007669"/>
    <property type="project" value="UniProtKB-UniRule"/>
</dbReference>
<dbReference type="Pfam" id="PF11798">
    <property type="entry name" value="IMS_HHH"/>
    <property type="match status" value="1"/>
</dbReference>
<keyword evidence="3 15" id="KW-0515">Mutator protein</keyword>
<reference evidence="17 18" key="1">
    <citation type="submission" date="2024-02" db="EMBL/GenBank/DDBJ databases">
        <title>STSV induces naive adaptation in Sulfolobus.</title>
        <authorList>
            <person name="Xiang X."/>
            <person name="Song M."/>
        </authorList>
    </citation>
    <scope>NUCLEOTIDE SEQUENCE [LARGE SCALE GENOMIC DNA]</scope>
    <source>
        <strain evidence="17 18">RT2</strain>
    </source>
</reference>
<dbReference type="GO" id="GO:0006261">
    <property type="term" value="P:DNA-templated DNA replication"/>
    <property type="evidence" value="ECO:0007669"/>
    <property type="project" value="UniProtKB-UniRule"/>
</dbReference>
<dbReference type="GO" id="GO:0000287">
    <property type="term" value="F:magnesium ion binding"/>
    <property type="evidence" value="ECO:0007669"/>
    <property type="project" value="UniProtKB-UniRule"/>
</dbReference>
<feature type="binding site" evidence="15">
    <location>
        <position position="7"/>
    </location>
    <ligand>
        <name>Mg(2+)</name>
        <dbReference type="ChEBI" id="CHEBI:18420"/>
    </ligand>
</feature>
<dbReference type="EC" id="2.7.7.7" evidence="15"/>
<sequence>MIVLFVDFDYFYAQVEEVLNPQLKGKPVVVCVFSGRFEDSGAVATANYEARKFGIKAGMPIVEAKRILPNAVYLPMRKEIYQQVSDRIMSLLREYSDKIEVASIDEAYVDITDKVRDYKEAYSLGLEIKNKIYEREKITVTIGISKNKVFAKIAAEMAKPNGLKVIDDEEVKALIAQLDISEVPGVGKVLTEKLRNIGVNKLLDILNVDFNTVKRIIGEAKAKYLISLARDEYNEPIKKRVRKSIGRIVTMKRNTRDVEEIKPYLFRAIDEGYIKLNGKIPKTLHVVAVMEDLDIISRGKTFNHGISKETAYNESVKLLQKLLEEDKRRVRRIGVRFSKFIEASGLDRFFNI</sequence>
<dbReference type="Proteomes" id="UP001432202">
    <property type="component" value="Chromosome"/>
</dbReference>
<evidence type="ECO:0000313" key="17">
    <source>
        <dbReference type="EMBL" id="WWQ61308.1"/>
    </source>
</evidence>
<dbReference type="Gene3D" id="3.30.70.270">
    <property type="match status" value="1"/>
</dbReference>
<keyword evidence="13 15" id="KW-0234">DNA repair</keyword>
<dbReference type="InterPro" id="IPR022880">
    <property type="entry name" value="DNApol_IV"/>
</dbReference>
<dbReference type="GO" id="GO:0003887">
    <property type="term" value="F:DNA-directed DNA polymerase activity"/>
    <property type="evidence" value="ECO:0007669"/>
    <property type="project" value="UniProtKB-UniRule"/>
</dbReference>
<keyword evidence="12 15" id="KW-0238">DNA-binding</keyword>
<feature type="site" description="Substrate discrimination" evidence="15">
    <location>
        <position position="12"/>
    </location>
</feature>
<evidence type="ECO:0000256" key="9">
    <source>
        <dbReference type="ARBA" id="ARBA00022763"/>
    </source>
</evidence>
<keyword evidence="7 15" id="KW-0235">DNA replication</keyword>
<dbReference type="InterPro" id="IPR017961">
    <property type="entry name" value="DNA_pol_Y-fam_little_finger"/>
</dbReference>
<evidence type="ECO:0000256" key="10">
    <source>
        <dbReference type="ARBA" id="ARBA00022842"/>
    </source>
</evidence>
<dbReference type="GO" id="GO:0003684">
    <property type="term" value="F:damaged DNA binding"/>
    <property type="evidence" value="ECO:0007669"/>
    <property type="project" value="InterPro"/>
</dbReference>
<dbReference type="InterPro" id="IPR043128">
    <property type="entry name" value="Rev_trsase/Diguanyl_cyclase"/>
</dbReference>
<comment type="similarity">
    <text evidence="2 15">Belongs to the DNA polymerase type-Y family.</text>
</comment>
<dbReference type="GO" id="GO:0005737">
    <property type="term" value="C:cytoplasm"/>
    <property type="evidence" value="ECO:0007669"/>
    <property type="project" value="UniProtKB-SubCell"/>
</dbReference>
<evidence type="ECO:0000256" key="7">
    <source>
        <dbReference type="ARBA" id="ARBA00022705"/>
    </source>
</evidence>
<gene>
    <name evidence="15" type="primary">dbh</name>
    <name evidence="17" type="ORF">V6M85_04315</name>
</gene>
<feature type="active site" evidence="15">
    <location>
        <position position="106"/>
    </location>
</feature>
<dbReference type="EMBL" id="CP146016">
    <property type="protein sequence ID" value="WWQ61308.1"/>
    <property type="molecule type" value="Genomic_DNA"/>
</dbReference>
<dbReference type="InterPro" id="IPR043502">
    <property type="entry name" value="DNA/RNA_pol_sf"/>
</dbReference>
<evidence type="ECO:0000256" key="12">
    <source>
        <dbReference type="ARBA" id="ARBA00023125"/>
    </source>
</evidence>
<dbReference type="AlphaFoldDB" id="A0AAX4L520"/>
<dbReference type="SUPFAM" id="SSF56672">
    <property type="entry name" value="DNA/RNA polymerases"/>
    <property type="match status" value="1"/>
</dbReference>
<keyword evidence="5 15" id="KW-0808">Transferase</keyword>
<organism evidence="17 18">
    <name type="scientific">Sulfolobus tengchongensis</name>
    <dbReference type="NCBI Taxonomy" id="207809"/>
    <lineage>
        <taxon>Archaea</taxon>
        <taxon>Thermoproteota</taxon>
        <taxon>Thermoprotei</taxon>
        <taxon>Sulfolobales</taxon>
        <taxon>Sulfolobaceae</taxon>
        <taxon>Sulfolobus</taxon>
    </lineage>
</organism>
<evidence type="ECO:0000256" key="1">
    <source>
        <dbReference type="ARBA" id="ARBA00004496"/>
    </source>
</evidence>
<evidence type="ECO:0000313" key="18">
    <source>
        <dbReference type="Proteomes" id="UP001432202"/>
    </source>
</evidence>
<evidence type="ECO:0000256" key="14">
    <source>
        <dbReference type="ARBA" id="ARBA00049244"/>
    </source>
</evidence>
<dbReference type="Gene3D" id="3.40.1170.60">
    <property type="match status" value="1"/>
</dbReference>
<accession>A0AAX4L520</accession>
<comment type="subunit">
    <text evidence="15">Monomer.</text>
</comment>
<feature type="domain" description="UmuC" evidence="16">
    <location>
        <begin position="3"/>
        <end position="187"/>
    </location>
</feature>
<dbReference type="Pfam" id="PF11799">
    <property type="entry name" value="IMS_C"/>
    <property type="match status" value="1"/>
</dbReference>
<proteinExistence type="inferred from homology"/>
<dbReference type="PANTHER" id="PTHR11076">
    <property type="entry name" value="DNA REPAIR POLYMERASE UMUC / TRANSFERASE FAMILY MEMBER"/>
    <property type="match status" value="1"/>
</dbReference>
<evidence type="ECO:0000256" key="11">
    <source>
        <dbReference type="ARBA" id="ARBA00022932"/>
    </source>
</evidence>
<dbReference type="PROSITE" id="PS50173">
    <property type="entry name" value="UMUC"/>
    <property type="match status" value="1"/>
</dbReference>
<dbReference type="RefSeq" id="WP_338603433.1">
    <property type="nucleotide sequence ID" value="NZ_CP146016.1"/>
</dbReference>
<dbReference type="FunFam" id="3.30.70.270:FF:000061">
    <property type="entry name" value="DNA polymerase IV"/>
    <property type="match status" value="1"/>
</dbReference>